<feature type="compositionally biased region" description="Basic residues" evidence="2">
    <location>
        <begin position="811"/>
        <end position="825"/>
    </location>
</feature>
<feature type="region of interest" description="Disordered" evidence="2">
    <location>
        <begin position="746"/>
        <end position="1024"/>
    </location>
</feature>
<feature type="compositionally biased region" description="Basic and acidic residues" evidence="2">
    <location>
        <begin position="1074"/>
        <end position="1086"/>
    </location>
</feature>
<evidence type="ECO:0000256" key="2">
    <source>
        <dbReference type="SAM" id="MobiDB-lite"/>
    </source>
</evidence>
<gene>
    <name evidence="3" type="ORF">Tci_015124</name>
</gene>
<proteinExistence type="predicted"/>
<comment type="caution">
    <text evidence="3">The sequence shown here is derived from an EMBL/GenBank/DDBJ whole genome shotgun (WGS) entry which is preliminary data.</text>
</comment>
<dbReference type="EMBL" id="BKCJ010001668">
    <property type="protein sequence ID" value="GEU43146.1"/>
    <property type="molecule type" value="Genomic_DNA"/>
</dbReference>
<keyword evidence="1" id="KW-0175">Coiled coil</keyword>
<feature type="region of interest" description="Disordered" evidence="2">
    <location>
        <begin position="1068"/>
        <end position="1127"/>
    </location>
</feature>
<feature type="compositionally biased region" description="Pro residues" evidence="2">
    <location>
        <begin position="1099"/>
        <end position="1117"/>
    </location>
</feature>
<name>A0A6L2K1E1_TANCI</name>
<feature type="compositionally biased region" description="Polar residues" evidence="2">
    <location>
        <begin position="958"/>
        <end position="976"/>
    </location>
</feature>
<feature type="region of interest" description="Disordered" evidence="2">
    <location>
        <begin position="520"/>
        <end position="539"/>
    </location>
</feature>
<accession>A0A6L2K1E1</accession>
<organism evidence="3">
    <name type="scientific">Tanacetum cinerariifolium</name>
    <name type="common">Dalmatian daisy</name>
    <name type="synonym">Chrysanthemum cinerariifolium</name>
    <dbReference type="NCBI Taxonomy" id="118510"/>
    <lineage>
        <taxon>Eukaryota</taxon>
        <taxon>Viridiplantae</taxon>
        <taxon>Streptophyta</taxon>
        <taxon>Embryophyta</taxon>
        <taxon>Tracheophyta</taxon>
        <taxon>Spermatophyta</taxon>
        <taxon>Magnoliopsida</taxon>
        <taxon>eudicotyledons</taxon>
        <taxon>Gunneridae</taxon>
        <taxon>Pentapetalae</taxon>
        <taxon>asterids</taxon>
        <taxon>campanulids</taxon>
        <taxon>Asterales</taxon>
        <taxon>Asteraceae</taxon>
        <taxon>Asteroideae</taxon>
        <taxon>Anthemideae</taxon>
        <taxon>Anthemidinae</taxon>
        <taxon>Tanacetum</taxon>
    </lineage>
</organism>
<feature type="compositionally biased region" description="Polar residues" evidence="2">
    <location>
        <begin position="778"/>
        <end position="794"/>
    </location>
</feature>
<sequence length="1449" mass="164657">MKDVFEELEAEVAQHAVVRKHDAIELKNLLIANDNLIAKCLSQEVFCMATNSELNIARFTDMHVANTTAETCYLELEAELANLRETNNHDNQTELITHFSKLEVSHLNLQLNYQDLKDQIGNGPPTPDKDTPDFDLVFVIGKMQAFLQGKDNVIRQLKKELSKFQVTHQDTDRALRVQTTDSQITKSTNQVTHLQAQNDLFSAENDKIKQHYKELYDSIKITRAKHIEQVTKVTTKNMNLKTGVSKATVNLLVSARDKHAIDVEPIVPHLRNNKNAHLDYLRHLKESVETIRDIVEEAKVVRPLDRSIVSACRYTKNSQELLEYAIGTCPHGSQPRAKQLAYIPLIRKKQTTDSQITKLTNQVTHLQAQNDLFRAEIDKIKQHYKELYDSIKITRAKHIEQVTKVTTKNMNLKTGVSKATVNPLVSARDKHAIDVEPIVPRLRNNRNAHLDYLRHLKESVEMIRDIVEEAKVECPLPRRRLSLTTGNYSNPGMDYLISMHTRSNVRPIALFLDTKEKSSVPPHKMADVNAPSDQTSTMDPPVHTDDQILLHIRWIPIGKSNCYLDLEKSQSNPIYKIVDTILYDKKARCYKCQLDEQWFDLTKETLREALQITPVNRNQAFAAPPSINGLIDFVNQLGYPKPRAPVLQILWGIITGANIDYAERIWEEFTQSIHTFIEDKQNLSRHTSGKKRATLIVIPSVRFTKLIIHHLQRKHRFHPRPDSSLHLSNEEPVLGYLKGFLAGETRSTQDLPAPKPAKLARKPQSTAPKAPPKPLISSPVTSTQPAPTSVPAKTQENKHKQATGTTDKPAKAKRIKRSIFRKTHQSRGSPKSVGESEAEEVPAEKPQGPLSPVVIREPESGKYQPLPEVPGKGKAKVSEEQVTHDLLSLQKHKKTSPADQYIFQRRVSEPTASSFHDVSPNEVLGQSNSKEESEKIMLGVEKGSQDEGQARPDPNAQAKGQTGSNTSAQAEGQARSNPKETSEGQAGSNLDETSEGQAGPDPGNAEARVQSTSSLMVHAGSDREHMDIDVANNLKLVVEEPVLLEEPASSSRTLSSLQHLSRDFTFGDQFFSDKPSDADKSAETKVKSMKRKKGRESPKMPPGSPSHQPPPPPPPAGPSGTSGASRAFGSQASTLASNYSPPPENSLLVQTGDITTLMDWFCKRRGITELKPQDLEGPAYEIVKDIAAMYGISHWWFQRQRFYIDRHTSEGDRSTVKTHMRILSVVRIKVFSMYGYDYIKKIVLRRADLNEHVIAERDFKYLYPSDFEDLNLLNLQGHLNHLLLKDKKILTTAINQWTRQLVIRQRVEYFQLRIESYHTQVNLTKPQWMATGFEYKHDYTVIESSRFVIFRDKYGVQMMMRFNEIHKFSDGTLQQIVEALDYRVKEFRINRMNPGLNTRFWTRKDVDRCSAFMFAIQRRLKTHRIFRNLESFVRGRVRKGYYRLLKRTD</sequence>
<protein>
    <submittedName>
        <fullName evidence="3">Uncharacterized protein</fullName>
    </submittedName>
</protein>
<feature type="coiled-coil region" evidence="1">
    <location>
        <begin position="66"/>
        <end position="93"/>
    </location>
</feature>
<reference evidence="3" key="1">
    <citation type="journal article" date="2019" name="Sci. Rep.">
        <title>Draft genome of Tanacetum cinerariifolium, the natural source of mosquito coil.</title>
        <authorList>
            <person name="Yamashiro T."/>
            <person name="Shiraishi A."/>
            <person name="Satake H."/>
            <person name="Nakayama K."/>
        </authorList>
    </citation>
    <scope>NUCLEOTIDE SEQUENCE</scope>
</reference>
<evidence type="ECO:0000313" key="3">
    <source>
        <dbReference type="EMBL" id="GEU43146.1"/>
    </source>
</evidence>
<evidence type="ECO:0000256" key="1">
    <source>
        <dbReference type="SAM" id="Coils"/>
    </source>
</evidence>